<dbReference type="EMBL" id="JAWDGP010006879">
    <property type="protein sequence ID" value="KAK3733811.1"/>
    <property type="molecule type" value="Genomic_DNA"/>
</dbReference>
<organism evidence="2 3">
    <name type="scientific">Elysia crispata</name>
    <name type="common">lettuce slug</name>
    <dbReference type="NCBI Taxonomy" id="231223"/>
    <lineage>
        <taxon>Eukaryota</taxon>
        <taxon>Metazoa</taxon>
        <taxon>Spiralia</taxon>
        <taxon>Lophotrochozoa</taxon>
        <taxon>Mollusca</taxon>
        <taxon>Gastropoda</taxon>
        <taxon>Heterobranchia</taxon>
        <taxon>Euthyneura</taxon>
        <taxon>Panpulmonata</taxon>
        <taxon>Sacoglossa</taxon>
        <taxon>Placobranchoidea</taxon>
        <taxon>Plakobranchidae</taxon>
        <taxon>Elysia</taxon>
    </lineage>
</organism>
<dbReference type="AlphaFoldDB" id="A0AAE0Y617"/>
<evidence type="ECO:0000313" key="2">
    <source>
        <dbReference type="EMBL" id="KAK3733811.1"/>
    </source>
</evidence>
<proteinExistence type="predicted"/>
<gene>
    <name evidence="2" type="ORF">RRG08_014464</name>
</gene>
<protein>
    <submittedName>
        <fullName evidence="2">Uncharacterized protein</fullName>
    </submittedName>
</protein>
<evidence type="ECO:0000256" key="1">
    <source>
        <dbReference type="SAM" id="MobiDB-lite"/>
    </source>
</evidence>
<dbReference type="Proteomes" id="UP001283361">
    <property type="component" value="Unassembled WGS sequence"/>
</dbReference>
<reference evidence="2" key="1">
    <citation type="journal article" date="2023" name="G3 (Bethesda)">
        <title>A reference genome for the long-term kleptoplast-retaining sea slug Elysia crispata morphotype clarki.</title>
        <authorList>
            <person name="Eastman K.E."/>
            <person name="Pendleton A.L."/>
            <person name="Shaikh M.A."/>
            <person name="Suttiyut T."/>
            <person name="Ogas R."/>
            <person name="Tomko P."/>
            <person name="Gavelis G."/>
            <person name="Widhalm J.R."/>
            <person name="Wisecaver J.H."/>
        </authorList>
    </citation>
    <scope>NUCLEOTIDE SEQUENCE</scope>
    <source>
        <strain evidence="2">ECLA1</strain>
    </source>
</reference>
<feature type="region of interest" description="Disordered" evidence="1">
    <location>
        <begin position="73"/>
        <end position="93"/>
    </location>
</feature>
<keyword evidence="3" id="KW-1185">Reference proteome</keyword>
<comment type="caution">
    <text evidence="2">The sequence shown here is derived from an EMBL/GenBank/DDBJ whole genome shotgun (WGS) entry which is preliminary data.</text>
</comment>
<name>A0AAE0Y617_9GAST</name>
<sequence>MYQQSIMQGNQDTARAGCTVPPTASWYDVWKLKNSCLFGLSVRTHQSLQRGYFSNFSIASHSRAVREFDKELLTESSQSTGTGTEISRPLHHV</sequence>
<accession>A0AAE0Y617</accession>
<evidence type="ECO:0000313" key="3">
    <source>
        <dbReference type="Proteomes" id="UP001283361"/>
    </source>
</evidence>
<feature type="compositionally biased region" description="Low complexity" evidence="1">
    <location>
        <begin position="74"/>
        <end position="87"/>
    </location>
</feature>